<dbReference type="STRING" id="32264.T1L2L4"/>
<dbReference type="eggNOG" id="KOG0529">
    <property type="taxonomic scope" value="Eukaryota"/>
</dbReference>
<dbReference type="InterPro" id="IPR001611">
    <property type="entry name" value="Leu-rich_rpt"/>
</dbReference>
<evidence type="ECO:0000313" key="9">
    <source>
        <dbReference type="Proteomes" id="UP000015104"/>
    </source>
</evidence>
<keyword evidence="3" id="KW-0433">Leucine-rich repeat</keyword>
<dbReference type="PANTHER" id="PTHR11129:SF2">
    <property type="entry name" value="GERANYLGERANYL TRANSFERASE TYPE-2 SUBUNIT ALPHA"/>
    <property type="match status" value="1"/>
</dbReference>
<dbReference type="HOGENOM" id="CLU_031996_3_2_1"/>
<dbReference type="Gene3D" id="2.60.40.1130">
    <property type="entry name" value="Rab geranylgeranyltransferase alpha-subunit, insert domain"/>
    <property type="match status" value="1"/>
</dbReference>
<evidence type="ECO:0000256" key="6">
    <source>
        <dbReference type="ARBA" id="ARBA00047658"/>
    </source>
</evidence>
<dbReference type="SUPFAM" id="SSF48439">
    <property type="entry name" value="Protein prenylyltransferase"/>
    <property type="match status" value="1"/>
</dbReference>
<dbReference type="Proteomes" id="UP000015104">
    <property type="component" value="Unassembled WGS sequence"/>
</dbReference>
<proteinExistence type="inferred from homology"/>
<name>T1L2L4_TETUR</name>
<dbReference type="OMA" id="YNAWHHR"/>
<dbReference type="InterPro" id="IPR003591">
    <property type="entry name" value="Leu-rich_rpt_typical-subtyp"/>
</dbReference>
<dbReference type="AlphaFoldDB" id="T1L2L4"/>
<evidence type="ECO:0000256" key="3">
    <source>
        <dbReference type="ARBA" id="ARBA00022614"/>
    </source>
</evidence>
<dbReference type="GO" id="GO:0005968">
    <property type="term" value="C:Rab-protein geranylgeranyltransferase complex"/>
    <property type="evidence" value="ECO:0007669"/>
    <property type="project" value="TreeGrafter"/>
</dbReference>
<dbReference type="SMART" id="SM00369">
    <property type="entry name" value="LRR_TYP"/>
    <property type="match status" value="2"/>
</dbReference>
<dbReference type="Pfam" id="PF01239">
    <property type="entry name" value="PPTA"/>
    <property type="match status" value="3"/>
</dbReference>
<dbReference type="Gene3D" id="3.80.10.10">
    <property type="entry name" value="Ribonuclease Inhibitor"/>
    <property type="match status" value="1"/>
</dbReference>
<comment type="similarity">
    <text evidence="1 7">Belongs to the protein prenyltransferase subunit alpha family.</text>
</comment>
<dbReference type="PANTHER" id="PTHR11129">
    <property type="entry name" value="PROTEIN FARNESYLTRANSFERASE ALPHA SUBUNIT/RAB GERANYLGERANYL TRANSFERASE ALPHA SUBUNIT"/>
    <property type="match status" value="1"/>
</dbReference>
<evidence type="ECO:0000256" key="2">
    <source>
        <dbReference type="ARBA" id="ARBA00022602"/>
    </source>
</evidence>
<dbReference type="GO" id="GO:0097354">
    <property type="term" value="P:prenylation"/>
    <property type="evidence" value="ECO:0007669"/>
    <property type="project" value="UniProtKB-UniRule"/>
</dbReference>
<reference evidence="8" key="2">
    <citation type="submission" date="2015-06" db="UniProtKB">
        <authorList>
            <consortium name="EnsemblMetazoa"/>
        </authorList>
    </citation>
    <scope>IDENTIFICATION</scope>
</reference>
<dbReference type="EC" id="2.5.1.60" evidence="7"/>
<keyword evidence="9" id="KW-1185">Reference proteome</keyword>
<dbReference type="OrthoDB" id="1658at2759"/>
<keyword evidence="5" id="KW-0677">Repeat</keyword>
<dbReference type="EnsemblMetazoa" id="tetur33g01380.1">
    <property type="protein sequence ID" value="tetur33g01380.1"/>
    <property type="gene ID" value="tetur33g01380"/>
</dbReference>
<accession>T1L2L4</accession>
<dbReference type="KEGG" id="tut:107369590"/>
<sequence>MEAAAGLEKESKIETAEVKFGSNDGDSSHHEDIEIAMWRKFLDKAFEKRRNNCYDLEAYALSSYILDHNSDFHVIWNFRREILNHWKEHGTATEKASAELNFREYFAGYEDYELFYILDCVKACILSEELYFDKVLLNELSFTTKCLTKHLKSYATWFHRTMIVKMMQNPPIESELDACSDFFTLDPRNFHCWNYRKFICELQSADGFTTQLNFIGNMIKKHPDNFSAFHYRSVILQIAKEKGLMLVDQPFLDDEFNKIQETLTNLASHQGLWLYFWWLCFMNHDMLNLKSSESKFFVCRVILDNDNHNLIYQFNQCLRKQPFDELLIISDKGVSSSIKIKDWHSTGALTSDIWFHKINTNENIAEIIFTYSNKVYKVKMTNQPDQSKLIIRKINGLPKNKFELIRETDALNKINELSDHSHKTNSQIVMEQNKYFNLTMALLYDVTYFDKLIQLDPLRRNYYLDSKSHHIICGKLKDQEEEMNLNLENLSLTCLQPVSRLTHLRSLNLSNNQLTRINGSFNSLISLQSLILDNNQISFIDSSFKMYSLKTLSLKNNQLTEKSSLKPCNNCQQLELVIIIGNLITELEQADLELDKRITIQS</sequence>
<gene>
    <name evidence="8" type="primary">107369590</name>
</gene>
<evidence type="ECO:0000256" key="5">
    <source>
        <dbReference type="ARBA" id="ARBA00022737"/>
    </source>
</evidence>
<dbReference type="PROSITE" id="PS51147">
    <property type="entry name" value="PFTA"/>
    <property type="match status" value="2"/>
</dbReference>
<keyword evidence="2 7" id="KW-0637">Prenyltransferase</keyword>
<evidence type="ECO:0000256" key="4">
    <source>
        <dbReference type="ARBA" id="ARBA00022679"/>
    </source>
</evidence>
<comment type="catalytic activity">
    <reaction evidence="6 7">
        <text>geranylgeranyl diphosphate + L-cysteinyl-[protein] = S-geranylgeranyl-L-cysteinyl-[protein] + diphosphate</text>
        <dbReference type="Rhea" id="RHEA:21240"/>
        <dbReference type="Rhea" id="RHEA-COMP:10131"/>
        <dbReference type="Rhea" id="RHEA-COMP:11537"/>
        <dbReference type="ChEBI" id="CHEBI:29950"/>
        <dbReference type="ChEBI" id="CHEBI:33019"/>
        <dbReference type="ChEBI" id="CHEBI:57533"/>
        <dbReference type="ChEBI" id="CHEBI:86021"/>
        <dbReference type="EC" id="2.5.1.60"/>
    </reaction>
</comment>
<dbReference type="EMBL" id="CAEY01000948">
    <property type="status" value="NOT_ANNOTATED_CDS"/>
    <property type="molecule type" value="Genomic_DNA"/>
</dbReference>
<reference evidence="9" key="1">
    <citation type="submission" date="2011-08" db="EMBL/GenBank/DDBJ databases">
        <authorList>
            <person name="Rombauts S."/>
        </authorList>
    </citation>
    <scope>NUCLEOTIDE SEQUENCE</scope>
    <source>
        <strain evidence="9">London</strain>
    </source>
</reference>
<dbReference type="SUPFAM" id="SSF52075">
    <property type="entry name" value="Outer arm dynein light chain 1"/>
    <property type="match status" value="1"/>
</dbReference>
<dbReference type="PROSITE" id="PS51450">
    <property type="entry name" value="LRR"/>
    <property type="match status" value="3"/>
</dbReference>
<comment type="function">
    <text evidence="7">Catalyzes the transfer of a geranyl-geranyl moiety from geranyl-geranyl pyrophosphate to cysteines occuring in specific C-terminal amino acid sequences.</text>
</comment>
<dbReference type="Gene3D" id="1.25.40.120">
    <property type="entry name" value="Protein prenylyltransferase"/>
    <property type="match status" value="1"/>
</dbReference>
<dbReference type="InterPro" id="IPR032675">
    <property type="entry name" value="LRR_dom_sf"/>
</dbReference>
<evidence type="ECO:0000313" key="8">
    <source>
        <dbReference type="EnsemblMetazoa" id="tetur33g01380.1"/>
    </source>
</evidence>
<organism evidence="8 9">
    <name type="scientific">Tetranychus urticae</name>
    <name type="common">Two-spotted spider mite</name>
    <dbReference type="NCBI Taxonomy" id="32264"/>
    <lineage>
        <taxon>Eukaryota</taxon>
        <taxon>Metazoa</taxon>
        <taxon>Ecdysozoa</taxon>
        <taxon>Arthropoda</taxon>
        <taxon>Chelicerata</taxon>
        <taxon>Arachnida</taxon>
        <taxon>Acari</taxon>
        <taxon>Acariformes</taxon>
        <taxon>Trombidiformes</taxon>
        <taxon>Prostigmata</taxon>
        <taxon>Eleutherengona</taxon>
        <taxon>Raphignathae</taxon>
        <taxon>Tetranychoidea</taxon>
        <taxon>Tetranychidae</taxon>
        <taxon>Tetranychus</taxon>
    </lineage>
</organism>
<dbReference type="InterPro" id="IPR002088">
    <property type="entry name" value="Prenyl_trans_a"/>
</dbReference>
<keyword evidence="4 7" id="KW-0808">Transferase</keyword>
<evidence type="ECO:0000256" key="1">
    <source>
        <dbReference type="ARBA" id="ARBA00006734"/>
    </source>
</evidence>
<dbReference type="GO" id="GO:0004663">
    <property type="term" value="F:Rab geranylgeranyltransferase activity"/>
    <property type="evidence" value="ECO:0007669"/>
    <property type="project" value="UniProtKB-UniRule"/>
</dbReference>
<protein>
    <recommendedName>
        <fullName evidence="7">Geranylgeranyl transferase type-2 subunit alpha</fullName>
        <ecNumber evidence="7">2.5.1.60</ecNumber>
    </recommendedName>
    <alternativeName>
        <fullName evidence="7">Geranylgeranyl transferase type II subunit alpha</fullName>
    </alternativeName>
</protein>
<evidence type="ECO:0000256" key="7">
    <source>
        <dbReference type="RuleBase" id="RU367120"/>
    </source>
</evidence>